<sequence>MTAAVAAVRTGVGTGAALAALRRQRWWVMRVLVLPVHILVFALIAFFLVRLIPGDPARAVAGPDATPETYEAVRVQLGLDGSIWTQLGRYVAGLARLDLGASIANGRPVFDEIMARLPGTVELAVVSFAILVVVTLLLSVAVVVAPRSLGARIVNGYSQAAGAVPDFVVGVIGIFVFYATLRIVPAPNGRTRPGLTEPEPITHLPLLDSVLSGRFAVTSSIMSHYLLPIVVLVASLAPLLLKQLLGALAPAAEDRSTLFRIATGAPRRTVLVSIYRRALPPTIAVFGTIFGTLLGGTVIIEQLFGLGGLGTFAVTSVAGLDFTALQGTLVLVAAISMIVFLLADVVTMALDPRRRPGVQGSGS</sequence>
<comment type="subcellular location">
    <subcellularLocation>
        <location evidence="1 7">Cell membrane</location>
        <topology evidence="1 7">Multi-pass membrane protein</topology>
    </subcellularLocation>
</comment>
<keyword evidence="6 7" id="KW-0472">Membrane</keyword>
<dbReference type="PANTHER" id="PTHR43163">
    <property type="entry name" value="DIPEPTIDE TRANSPORT SYSTEM PERMEASE PROTEIN DPPB-RELATED"/>
    <property type="match status" value="1"/>
</dbReference>
<evidence type="ECO:0000256" key="2">
    <source>
        <dbReference type="ARBA" id="ARBA00022448"/>
    </source>
</evidence>
<feature type="transmembrane region" description="Helical" evidence="7">
    <location>
        <begin position="157"/>
        <end position="181"/>
    </location>
</feature>
<keyword evidence="10" id="KW-1185">Reference proteome</keyword>
<keyword evidence="5 7" id="KW-1133">Transmembrane helix</keyword>
<keyword evidence="2 7" id="KW-0813">Transport</keyword>
<dbReference type="EMBL" id="BAABGT010000032">
    <property type="protein sequence ID" value="GAA4545932.1"/>
    <property type="molecule type" value="Genomic_DNA"/>
</dbReference>
<feature type="transmembrane region" description="Helical" evidence="7">
    <location>
        <begin position="283"/>
        <end position="304"/>
    </location>
</feature>
<evidence type="ECO:0000256" key="3">
    <source>
        <dbReference type="ARBA" id="ARBA00022475"/>
    </source>
</evidence>
<gene>
    <name evidence="9" type="ORF">GCM10023175_26820</name>
</gene>
<feature type="transmembrane region" description="Helical" evidence="7">
    <location>
        <begin position="221"/>
        <end position="241"/>
    </location>
</feature>
<dbReference type="InterPro" id="IPR035906">
    <property type="entry name" value="MetI-like_sf"/>
</dbReference>
<evidence type="ECO:0000259" key="8">
    <source>
        <dbReference type="PROSITE" id="PS50928"/>
    </source>
</evidence>
<dbReference type="SUPFAM" id="SSF161098">
    <property type="entry name" value="MetI-like"/>
    <property type="match status" value="1"/>
</dbReference>
<feature type="transmembrane region" description="Helical" evidence="7">
    <location>
        <begin position="123"/>
        <end position="145"/>
    </location>
</feature>
<dbReference type="Pfam" id="PF00528">
    <property type="entry name" value="BPD_transp_1"/>
    <property type="match status" value="1"/>
</dbReference>
<protein>
    <submittedName>
        <fullName evidence="9">ABC transporter permease</fullName>
    </submittedName>
</protein>
<evidence type="ECO:0000256" key="7">
    <source>
        <dbReference type="RuleBase" id="RU363032"/>
    </source>
</evidence>
<keyword evidence="4 7" id="KW-0812">Transmembrane</keyword>
<feature type="transmembrane region" description="Helical" evidence="7">
    <location>
        <begin position="324"/>
        <end position="346"/>
    </location>
</feature>
<dbReference type="PROSITE" id="PS50928">
    <property type="entry name" value="ABC_TM1"/>
    <property type="match status" value="1"/>
</dbReference>
<dbReference type="Proteomes" id="UP001501598">
    <property type="component" value="Unassembled WGS sequence"/>
</dbReference>
<dbReference type="InterPro" id="IPR000515">
    <property type="entry name" value="MetI-like"/>
</dbReference>
<dbReference type="InterPro" id="IPR045621">
    <property type="entry name" value="BPD_transp_1_N"/>
</dbReference>
<evidence type="ECO:0000313" key="10">
    <source>
        <dbReference type="Proteomes" id="UP001501598"/>
    </source>
</evidence>
<dbReference type="RefSeq" id="WP_345416863.1">
    <property type="nucleotide sequence ID" value="NZ_BAABGT010000032.1"/>
</dbReference>
<name>A0ABP8RT13_9PSEU</name>
<dbReference type="Gene3D" id="1.10.3720.10">
    <property type="entry name" value="MetI-like"/>
    <property type="match status" value="1"/>
</dbReference>
<evidence type="ECO:0000313" key="9">
    <source>
        <dbReference type="EMBL" id="GAA4545932.1"/>
    </source>
</evidence>
<evidence type="ECO:0000256" key="1">
    <source>
        <dbReference type="ARBA" id="ARBA00004651"/>
    </source>
</evidence>
<accession>A0ABP8RT13</accession>
<organism evidence="9 10">
    <name type="scientific">Pseudonocardia xishanensis</name>
    <dbReference type="NCBI Taxonomy" id="630995"/>
    <lineage>
        <taxon>Bacteria</taxon>
        <taxon>Bacillati</taxon>
        <taxon>Actinomycetota</taxon>
        <taxon>Actinomycetes</taxon>
        <taxon>Pseudonocardiales</taxon>
        <taxon>Pseudonocardiaceae</taxon>
        <taxon>Pseudonocardia</taxon>
    </lineage>
</organism>
<keyword evidence="3" id="KW-1003">Cell membrane</keyword>
<reference evidence="10" key="1">
    <citation type="journal article" date="2019" name="Int. J. Syst. Evol. Microbiol.">
        <title>The Global Catalogue of Microorganisms (GCM) 10K type strain sequencing project: providing services to taxonomists for standard genome sequencing and annotation.</title>
        <authorList>
            <consortium name="The Broad Institute Genomics Platform"/>
            <consortium name="The Broad Institute Genome Sequencing Center for Infectious Disease"/>
            <person name="Wu L."/>
            <person name="Ma J."/>
        </authorList>
    </citation>
    <scope>NUCLEOTIDE SEQUENCE [LARGE SCALE GENOMIC DNA]</scope>
    <source>
        <strain evidence="10">JCM 17906</strain>
    </source>
</reference>
<evidence type="ECO:0000256" key="4">
    <source>
        <dbReference type="ARBA" id="ARBA00022692"/>
    </source>
</evidence>
<comment type="caution">
    <text evidence="9">The sequence shown here is derived from an EMBL/GenBank/DDBJ whole genome shotgun (WGS) entry which is preliminary data.</text>
</comment>
<feature type="transmembrane region" description="Helical" evidence="7">
    <location>
        <begin position="31"/>
        <end position="52"/>
    </location>
</feature>
<feature type="domain" description="ABC transmembrane type-1" evidence="8">
    <location>
        <begin position="117"/>
        <end position="350"/>
    </location>
</feature>
<proteinExistence type="inferred from homology"/>
<dbReference type="PANTHER" id="PTHR43163:SF6">
    <property type="entry name" value="DIPEPTIDE TRANSPORT SYSTEM PERMEASE PROTEIN DPPB-RELATED"/>
    <property type="match status" value="1"/>
</dbReference>
<dbReference type="Pfam" id="PF19300">
    <property type="entry name" value="BPD_transp_1_N"/>
    <property type="match status" value="1"/>
</dbReference>
<evidence type="ECO:0000256" key="5">
    <source>
        <dbReference type="ARBA" id="ARBA00022989"/>
    </source>
</evidence>
<evidence type="ECO:0000256" key="6">
    <source>
        <dbReference type="ARBA" id="ARBA00023136"/>
    </source>
</evidence>
<comment type="similarity">
    <text evidence="7">Belongs to the binding-protein-dependent transport system permease family.</text>
</comment>